<gene>
    <name evidence="7" type="ORF">ABVK50_08735</name>
</gene>
<keyword evidence="3" id="KW-0274">FAD</keyword>
<dbReference type="RefSeq" id="WP_353641933.1">
    <property type="nucleotide sequence ID" value="NZ_CP159253.1"/>
</dbReference>
<accession>A0AAU8CUM0</accession>
<evidence type="ECO:0000256" key="4">
    <source>
        <dbReference type="ARBA" id="ARBA00023002"/>
    </source>
</evidence>
<evidence type="ECO:0000259" key="6">
    <source>
        <dbReference type="Pfam" id="PF01494"/>
    </source>
</evidence>
<keyword evidence="4" id="KW-0560">Oxidoreductase</keyword>
<dbReference type="InterPro" id="IPR036188">
    <property type="entry name" value="FAD/NAD-bd_sf"/>
</dbReference>
<evidence type="ECO:0000256" key="1">
    <source>
        <dbReference type="ARBA" id="ARBA00001974"/>
    </source>
</evidence>
<dbReference type="GO" id="GO:0004497">
    <property type="term" value="F:monooxygenase activity"/>
    <property type="evidence" value="ECO:0007669"/>
    <property type="project" value="UniProtKB-KW"/>
</dbReference>
<dbReference type="Gene3D" id="3.50.50.60">
    <property type="entry name" value="FAD/NAD(P)-binding domain"/>
    <property type="match status" value="1"/>
</dbReference>
<dbReference type="SUPFAM" id="SSF51905">
    <property type="entry name" value="FAD/NAD(P)-binding domain"/>
    <property type="match status" value="1"/>
</dbReference>
<proteinExistence type="predicted"/>
<dbReference type="PRINTS" id="PR00420">
    <property type="entry name" value="RNGMNOXGNASE"/>
</dbReference>
<dbReference type="InterPro" id="IPR002938">
    <property type="entry name" value="FAD-bd"/>
</dbReference>
<protein>
    <submittedName>
        <fullName evidence="7">FAD-dependent monooxygenase</fullName>
    </submittedName>
</protein>
<evidence type="ECO:0000256" key="5">
    <source>
        <dbReference type="ARBA" id="ARBA00023033"/>
    </source>
</evidence>
<evidence type="ECO:0000256" key="2">
    <source>
        <dbReference type="ARBA" id="ARBA00022630"/>
    </source>
</evidence>
<dbReference type="InterPro" id="IPR050493">
    <property type="entry name" value="FAD-dep_Monooxygenase_BioMet"/>
</dbReference>
<feature type="domain" description="FAD-binding" evidence="6">
    <location>
        <begin position="8"/>
        <end position="360"/>
    </location>
</feature>
<comment type="cofactor">
    <cofactor evidence="1">
        <name>FAD</name>
        <dbReference type="ChEBI" id="CHEBI:57692"/>
    </cofactor>
</comment>
<dbReference type="SUPFAM" id="SSF54373">
    <property type="entry name" value="FAD-linked reductases, C-terminal domain"/>
    <property type="match status" value="1"/>
</dbReference>
<dbReference type="PANTHER" id="PTHR13789:SF318">
    <property type="entry name" value="GERANYLGERANYL DIPHOSPHATE REDUCTASE"/>
    <property type="match status" value="1"/>
</dbReference>
<name>A0AAU8CUM0_9HYPH</name>
<dbReference type="AlphaFoldDB" id="A0AAU8CUM0"/>
<dbReference type="Pfam" id="PF01494">
    <property type="entry name" value="FAD_binding_3"/>
    <property type="match status" value="1"/>
</dbReference>
<keyword evidence="5 7" id="KW-0503">Monooxygenase</keyword>
<evidence type="ECO:0000256" key="3">
    <source>
        <dbReference type="ARBA" id="ARBA00022827"/>
    </source>
</evidence>
<organism evidence="7">
    <name type="scientific">Mesorhizobium sp. WSM2240</name>
    <dbReference type="NCBI Taxonomy" id="3228851"/>
    <lineage>
        <taxon>Bacteria</taxon>
        <taxon>Pseudomonadati</taxon>
        <taxon>Pseudomonadota</taxon>
        <taxon>Alphaproteobacteria</taxon>
        <taxon>Hyphomicrobiales</taxon>
        <taxon>Phyllobacteriaceae</taxon>
        <taxon>Mesorhizobium</taxon>
    </lineage>
</organism>
<evidence type="ECO:0000313" key="7">
    <source>
        <dbReference type="EMBL" id="XCG50540.1"/>
    </source>
</evidence>
<reference evidence="7" key="1">
    <citation type="submission" date="2024-06" db="EMBL/GenBank/DDBJ databases">
        <title>Mesorhizobium karijinii sp. nov., a symbiont of the iconic Swainsona formosa from arid Australia.</title>
        <authorList>
            <person name="Hill Y.J."/>
            <person name="Watkin E.L.J."/>
            <person name="O'Hara G.W."/>
            <person name="Terpolilli J."/>
            <person name="Tye M.L."/>
            <person name="Kohlmeier M.G."/>
        </authorList>
    </citation>
    <scope>NUCLEOTIDE SEQUENCE</scope>
    <source>
        <strain evidence="7">WSM2240</strain>
    </source>
</reference>
<keyword evidence="2" id="KW-0285">Flavoprotein</keyword>
<dbReference type="GO" id="GO:0071949">
    <property type="term" value="F:FAD binding"/>
    <property type="evidence" value="ECO:0007669"/>
    <property type="project" value="InterPro"/>
</dbReference>
<dbReference type="EMBL" id="CP159253">
    <property type="protein sequence ID" value="XCG50540.1"/>
    <property type="molecule type" value="Genomic_DNA"/>
</dbReference>
<dbReference type="PANTHER" id="PTHR13789">
    <property type="entry name" value="MONOOXYGENASE"/>
    <property type="match status" value="1"/>
</dbReference>
<sequence>MNGARPADIIVAGAGIAGLAAALAFASRGFSVQVFERAPQLEEVGAGLQLSPNATRILDRLGVLPALLKTAVRPSAVLLRDGRTLAELARVPLGEAAEKRWRAPYLALHRADLQNTLLSRVLETPSICLVTGAAITGVAQSSVGVAATIAGEAGRTEAGGLLLVGADGVRSAVRAFLGTPRESRYSGEVAWRTTLPADSAAGRALREAASPEAVVAFLHSGFHLIAYPVRGGAAINLAAFTASDGLADNRAGAVDVAPLRHAMRTTAPALARLADEAGPWTAWPIHTVDRRPPWTLPDGVALIGDAAHAMTPFAAQGAAMAIEDAWTLAANVAAAPGDLASALSRWEAERRPRVEKVARRGAFNRFAWHASGPVALARNLVLKTRPPEKLAVDLDWLYGWEPPEL</sequence>